<dbReference type="Pfam" id="PF00465">
    <property type="entry name" value="Fe-ADH"/>
    <property type="match status" value="1"/>
</dbReference>
<dbReference type="InterPro" id="IPR001670">
    <property type="entry name" value="ADH_Fe/GldA"/>
</dbReference>
<evidence type="ECO:0000259" key="3">
    <source>
        <dbReference type="Pfam" id="PF25137"/>
    </source>
</evidence>
<dbReference type="GO" id="GO:0046872">
    <property type="term" value="F:metal ion binding"/>
    <property type="evidence" value="ECO:0007669"/>
    <property type="project" value="InterPro"/>
</dbReference>
<dbReference type="PANTHER" id="PTHR11496:SF83">
    <property type="entry name" value="HYDROXYACID-OXOACID TRANSHYDROGENASE, MITOCHONDRIAL"/>
    <property type="match status" value="1"/>
</dbReference>
<proteinExistence type="predicted"/>
<evidence type="ECO:0000256" key="1">
    <source>
        <dbReference type="ARBA" id="ARBA00023002"/>
    </source>
</evidence>
<dbReference type="Proteomes" id="UP000469523">
    <property type="component" value="Unassembled WGS sequence"/>
</dbReference>
<feature type="domain" description="Fe-containing alcohol dehydrogenase-like C-terminal" evidence="3">
    <location>
        <begin position="177"/>
        <end position="369"/>
    </location>
</feature>
<dbReference type="PANTHER" id="PTHR11496">
    <property type="entry name" value="ALCOHOL DEHYDROGENASE"/>
    <property type="match status" value="1"/>
</dbReference>
<evidence type="ECO:0000313" key="5">
    <source>
        <dbReference type="Proteomes" id="UP000469523"/>
    </source>
</evidence>
<reference evidence="4 5" key="1">
    <citation type="submission" date="2019-09" db="EMBL/GenBank/DDBJ databases">
        <title>In-depth cultivation of the pig gut microbiome towards novel bacterial diversity and tailored functional studies.</title>
        <authorList>
            <person name="Wylensek D."/>
            <person name="Hitch T.C.A."/>
            <person name="Clavel T."/>
        </authorList>
    </citation>
    <scope>NUCLEOTIDE SEQUENCE [LARGE SCALE GENOMIC DNA]</scope>
    <source>
        <strain evidence="4 5">WCA3-693-APC-4?</strain>
    </source>
</reference>
<organism evidence="4 5">
    <name type="scientific">Tissierella pigra</name>
    <dbReference type="NCBI Taxonomy" id="2607614"/>
    <lineage>
        <taxon>Bacteria</taxon>
        <taxon>Bacillati</taxon>
        <taxon>Bacillota</taxon>
        <taxon>Tissierellia</taxon>
        <taxon>Tissierellales</taxon>
        <taxon>Tissierellaceae</taxon>
        <taxon>Tissierella</taxon>
    </lineage>
</organism>
<dbReference type="AlphaFoldDB" id="A0A6N7XXL4"/>
<evidence type="ECO:0000259" key="2">
    <source>
        <dbReference type="Pfam" id="PF00465"/>
    </source>
</evidence>
<dbReference type="InterPro" id="IPR056798">
    <property type="entry name" value="ADH_Fe_C"/>
</dbReference>
<dbReference type="InterPro" id="IPR039697">
    <property type="entry name" value="Alcohol_dehydrogenase_Fe"/>
</dbReference>
<sequence>MRQLVVKPEIYKFNSCDEFVETFPITEKDLVLTNEYIYQPYFGDFKLPCHVVYQEKYGLGEPSDEMIDKIFADIKDVDFNRVIAIGGGSVIDIAKLFVIKNASNTLELFEKSIPMIKDKELIIIPTTCGTGSEATNISIAELKSKGTKMGLAIDELYADYAIMIPEMLKTLPYKFFVTSSIDALIHAIESLVSPKSNCYTELFSIKAIEIILKGYLEIIEKGEDYRIEIIEDFLIASNYAGIAFANTGVGAVHALSYPVGGTYHVPHGEVNYQFFVEVFKTYNRLNPDGKIKDVNKMLADIIGTTAEKVYDELEKILNNLLPKKSLREYGMKEEEIEEFTISVLEKQQRLLANNYTELSRDEIKGVFARLF</sequence>
<keyword evidence="5" id="KW-1185">Reference proteome</keyword>
<name>A0A6N7XXL4_9FIRM</name>
<feature type="domain" description="Alcohol dehydrogenase iron-type/glycerol dehydrogenase GldA" evidence="2">
    <location>
        <begin position="59"/>
        <end position="165"/>
    </location>
</feature>
<dbReference type="GO" id="GO:0004022">
    <property type="term" value="F:alcohol dehydrogenase (NAD+) activity"/>
    <property type="evidence" value="ECO:0007669"/>
    <property type="project" value="TreeGrafter"/>
</dbReference>
<accession>A0A6N7XXL4</accession>
<keyword evidence="1" id="KW-0560">Oxidoreductase</keyword>
<dbReference type="EMBL" id="VUNQ01000004">
    <property type="protein sequence ID" value="MSU00540.1"/>
    <property type="molecule type" value="Genomic_DNA"/>
</dbReference>
<dbReference type="Gene3D" id="3.40.50.1970">
    <property type="match status" value="1"/>
</dbReference>
<evidence type="ECO:0000313" key="4">
    <source>
        <dbReference type="EMBL" id="MSU00540.1"/>
    </source>
</evidence>
<gene>
    <name evidence="4" type="ORF">FYJ83_03540</name>
</gene>
<comment type="caution">
    <text evidence="4">The sequence shown here is derived from an EMBL/GenBank/DDBJ whole genome shotgun (WGS) entry which is preliminary data.</text>
</comment>
<dbReference type="Pfam" id="PF25137">
    <property type="entry name" value="ADH_Fe_C"/>
    <property type="match status" value="1"/>
</dbReference>
<dbReference type="RefSeq" id="WP_154438961.1">
    <property type="nucleotide sequence ID" value="NZ_JAHLPJ010000001.1"/>
</dbReference>
<dbReference type="SUPFAM" id="SSF56796">
    <property type="entry name" value="Dehydroquinate synthase-like"/>
    <property type="match status" value="1"/>
</dbReference>
<dbReference type="Gene3D" id="1.20.1090.10">
    <property type="entry name" value="Dehydroquinate synthase-like - alpha domain"/>
    <property type="match status" value="1"/>
</dbReference>
<protein>
    <submittedName>
        <fullName evidence="4">4-hydroxybutyrate dehydrogenase</fullName>
    </submittedName>
</protein>
<dbReference type="CDD" id="cd14860">
    <property type="entry name" value="4HBD_NAD"/>
    <property type="match status" value="1"/>
</dbReference>